<evidence type="ECO:0000256" key="1">
    <source>
        <dbReference type="SAM" id="MobiDB-lite"/>
    </source>
</evidence>
<dbReference type="Proteomes" id="UP000219050">
    <property type="component" value="Chromosome"/>
</dbReference>
<feature type="region of interest" description="Disordered" evidence="1">
    <location>
        <begin position="1"/>
        <end position="60"/>
    </location>
</feature>
<dbReference type="AlphaFoldDB" id="A0A291M0T6"/>
<gene>
    <name evidence="2" type="ORF">CBW24_11570</name>
</gene>
<keyword evidence="3" id="KW-1185">Reference proteome</keyword>
<reference evidence="2 3" key="1">
    <citation type="submission" date="2017-05" db="EMBL/GenBank/DDBJ databases">
        <title>Comparative genomic and metabolic analysis of manganese-oxidizing mechanisms in Celeribater manganoxidans DY25T: its adaption to the environment of polymetallic nodule.</title>
        <authorList>
            <person name="Wang X."/>
        </authorList>
    </citation>
    <scope>NUCLEOTIDE SEQUENCE [LARGE SCALE GENOMIC DNA]</scope>
    <source>
        <strain evidence="2 3">DY25</strain>
    </source>
</reference>
<organism evidence="2 3">
    <name type="scientific">Pacificitalea manganoxidans</name>
    <dbReference type="NCBI Taxonomy" id="1411902"/>
    <lineage>
        <taxon>Bacteria</taxon>
        <taxon>Pseudomonadati</taxon>
        <taxon>Pseudomonadota</taxon>
        <taxon>Alphaproteobacteria</taxon>
        <taxon>Rhodobacterales</taxon>
        <taxon>Paracoccaceae</taxon>
        <taxon>Pacificitalea</taxon>
    </lineage>
</organism>
<evidence type="ECO:0000313" key="3">
    <source>
        <dbReference type="Proteomes" id="UP000219050"/>
    </source>
</evidence>
<name>A0A291M0T6_9RHOB</name>
<protein>
    <submittedName>
        <fullName evidence="2">Uncharacterized protein</fullName>
    </submittedName>
</protein>
<sequence>MTKTGGAVPGTARLTGNSEARPDLVGARRVIVGFGQPRLLRRGRADGAAQTGAGPNGVSP</sequence>
<dbReference type="KEGG" id="cmag:CBW24_11570"/>
<accession>A0A291M0T6</accession>
<proteinExistence type="predicted"/>
<evidence type="ECO:0000313" key="2">
    <source>
        <dbReference type="EMBL" id="ATI42581.1"/>
    </source>
</evidence>
<dbReference type="EMBL" id="CP021404">
    <property type="protein sequence ID" value="ATI42581.1"/>
    <property type="molecule type" value="Genomic_DNA"/>
</dbReference>